<feature type="compositionally biased region" description="Polar residues" evidence="28">
    <location>
        <begin position="14"/>
        <end position="33"/>
    </location>
</feature>
<evidence type="ECO:0000313" key="33">
    <source>
        <dbReference type="Proteomes" id="UP001279410"/>
    </source>
</evidence>
<keyword evidence="25" id="KW-0458">Lysosome</keyword>
<dbReference type="PROSITE" id="PS50003">
    <property type="entry name" value="PH_DOMAIN"/>
    <property type="match status" value="1"/>
</dbReference>
<dbReference type="FunFam" id="3.50.30.30:FF:000006">
    <property type="entry name" value="Putative signal peptide peptidase-like 2B"/>
    <property type="match status" value="1"/>
</dbReference>
<feature type="transmembrane region" description="Helical" evidence="29">
    <location>
        <begin position="1372"/>
        <end position="1389"/>
    </location>
</feature>
<comment type="subcellular location">
    <subcellularLocation>
        <location evidence="5">Cell membrane</location>
        <topology evidence="5">Multi-pass membrane protein</topology>
    </subcellularLocation>
    <subcellularLocation>
        <location evidence="4">Cytoplasm</location>
    </subcellularLocation>
    <subcellularLocation>
        <location evidence="2">Endosome membrane</location>
        <topology evidence="2">Multi-pass membrane protein</topology>
    </subcellularLocation>
    <subcellularLocation>
        <location evidence="6">Golgi apparatus membrane</location>
        <topology evidence="6">Multi-pass membrane protein</topology>
    </subcellularLocation>
    <subcellularLocation>
        <location evidence="1">Lysosome membrane</location>
        <topology evidence="1">Multi-pass membrane protein</topology>
    </subcellularLocation>
    <subcellularLocation>
        <location evidence="3">Membrane</location>
        <topology evidence="3">Multi-pass membrane protein</topology>
        <orientation evidence="3">Lumenal side</orientation>
    </subcellularLocation>
</comment>
<keyword evidence="20 29" id="KW-1133">Transmembrane helix</keyword>
<keyword evidence="18" id="KW-0378">Hydrolase</keyword>
<dbReference type="Pfam" id="PF04258">
    <property type="entry name" value="Peptidase_A22B"/>
    <property type="match status" value="1"/>
</dbReference>
<keyword evidence="11" id="KW-0344">Guanine-nucleotide releasing factor</keyword>
<keyword evidence="14" id="KW-0479">Metal-binding</keyword>
<sequence length="1617" mass="181912">MNKVVCLFEGCTGESVSPPASNGLPASSLSPGMTVTPKKSSPRPASSSCNDTSPRSGPAQMDDVDALRLKLSPEDSVLLASSLAEPINLEDSHYARLHGELEFDAQNLEAESWSMAVDQNYLKALSKEAVKRQDVIYELIQTEMHHVRTLKILLHVCMHELRQSQLIEEDRLERLFPGVEGLLTLHQHFLNCLKVRQTQSQEEGGPYSYQITQLGDILISQFSDSLGEGMMEYYSVFCSHHTEAIRLHKEQLQNKKLQILIRRLGQLPLMRRLGIPECLLLVTQRITKYPILVERIIQNTEADTDEHKSLVQGLVRIKDTISQVNAQVCEYEKAARLREIAQRLESKKDGQLFRREDLFKRNRTLLHEGTVTWKASGRQKEIHAVLLSDVLLLLQEKDQKLVFAAVDNKPAVISLQRLIVREVAHDDKAIFLICACTTSLPEMYEIHTGSKEERVTWMALIREAVESYPQEELQRELISKLQECQDDLNEKDDQIIQCLTEKKKIFDQLYKSATGQETPHKGLLLQGDASELQQGGMLLEGAIDEVENLLNLFASRIGDPNLLMEESQVQEGLHRQAETSGVGDSDCHVNTMKNGDVAEWSGSSEGIPVYSHISHTAIDPQEIYYSEGLEQSADDDTLPEPDCSPASSHFPEAVVYARLMRIGQFLYSLKAIVAQQDSQIELQHAFQSNSQQPARHYSNVLLEQEKQRNLEKQKEELANLHRQQAQHQEEQQRWEKERDQQRIQLKALEAQLQEREADCNRQEEKLNWEKAELERQRGNYQQDLERLRESTKSVEKEREQLIQEKERLEKLKSKYIPGHANYDDPTQCRNLSTYLSFRGSIVNGGGNSTLTPKPSILLPSSDPMEIPPKVPPRRESISPQPAKAELPVHLFSTTNQVHKPPAVQQQIPTKLATLAKGKEKGFKTKGSHHRTQSAASIDVNQVVPIRVTGKEGGSLRAKRNASPQRIYQSDTFKPPGSGHNVKTSQSFSTHKRSSSEARPPAPPPFPKEVLETGKEKPITTPAYPKWECSVGTAGGGSCKGLEPNRWSVVDGGNNNKLGIMRVPETLIWAAFLIQKVVGEYGMAHFSDKGKSKGKDYCIFFNSQWARLPQDLNKASRLQIYDLTTSVLCSPSEVPEGGFPNRIPMVMRGNCTFYEKVRLAQINGAKGLLIVSKDRLTPPAGNKTQYEEIDIPVALLSYSDMLDISKTFGKGRLVAMYAPNEPVLDYNMVIIFLMAVGTVAIGGYWAGSRDSKKRYMKHKRDDGAEKQDEETVDVTPIMICVFVVMCCSMLVLLYFFYDHLAIWVIAIFCVASSVGLYSCLWPFVRRLPFCKCRIPENNLPYLHKRPQIRMLLLSALCIGVSITWMVFRNEDQWAWVLQDALGIAFCLYMLKTVRLPTFKACTLLLTVLFVYDVFFVFITPLFTKSGESIMVEVAAGPSDSSTHEKLPMVLKVPRLNFSPLALCDRPFSLLGFGDILVPGLLVAYCHRFDILTQSSRIYFVACTIAYGIGLLITFVALALMQMGQPALLYLVPCTLLTSLTVALWRRELPQFWTGSGFVPAIVLAPINCTQTAAPQTEGPSTKPEPQTTETTNQSEDASQHQPQETPPAEKDEDQDKSN</sequence>
<evidence type="ECO:0000256" key="5">
    <source>
        <dbReference type="ARBA" id="ARBA00004651"/>
    </source>
</evidence>
<evidence type="ECO:0000256" key="12">
    <source>
        <dbReference type="ARBA" id="ARBA00022670"/>
    </source>
</evidence>
<dbReference type="GO" id="GO:0035023">
    <property type="term" value="P:regulation of Rho protein signal transduction"/>
    <property type="evidence" value="ECO:0007669"/>
    <property type="project" value="TreeGrafter"/>
</dbReference>
<evidence type="ECO:0000256" key="3">
    <source>
        <dbReference type="ARBA" id="ARBA00004366"/>
    </source>
</evidence>
<feature type="domain" description="DH" evidence="31">
    <location>
        <begin position="131"/>
        <end position="327"/>
    </location>
</feature>
<feature type="compositionally biased region" description="Polar residues" evidence="28">
    <location>
        <begin position="961"/>
        <end position="971"/>
    </location>
</feature>
<keyword evidence="22 27" id="KW-0175">Coiled coil</keyword>
<evidence type="ECO:0000256" key="13">
    <source>
        <dbReference type="ARBA" id="ARBA00022692"/>
    </source>
</evidence>
<feature type="transmembrane region" description="Helical" evidence="29">
    <location>
        <begin position="1301"/>
        <end position="1323"/>
    </location>
</feature>
<dbReference type="InterPro" id="IPR006639">
    <property type="entry name" value="Preselin/SPP"/>
</dbReference>
<evidence type="ECO:0000256" key="16">
    <source>
        <dbReference type="ARBA" id="ARBA00022753"/>
    </source>
</evidence>
<evidence type="ECO:0000256" key="15">
    <source>
        <dbReference type="ARBA" id="ARBA00022729"/>
    </source>
</evidence>
<dbReference type="GO" id="GO:0042500">
    <property type="term" value="F:aspartic endopeptidase activity, intramembrane cleaving"/>
    <property type="evidence" value="ECO:0007669"/>
    <property type="project" value="InterPro"/>
</dbReference>
<dbReference type="InterPro" id="IPR051632">
    <property type="entry name" value="Rho_GEF"/>
</dbReference>
<dbReference type="InterPro" id="IPR041020">
    <property type="entry name" value="PH_16"/>
</dbReference>
<keyword evidence="19" id="KW-0862">Zinc</keyword>
<keyword evidence="17" id="KW-0863">Zinc-finger</keyword>
<feature type="region of interest" description="Disordered" evidence="28">
    <location>
        <begin position="14"/>
        <end position="60"/>
    </location>
</feature>
<dbReference type="GO" id="GO:0010008">
    <property type="term" value="C:endosome membrane"/>
    <property type="evidence" value="ECO:0007669"/>
    <property type="project" value="UniProtKB-SubCell"/>
</dbReference>
<dbReference type="EMBL" id="BRZM01000010">
    <property type="protein sequence ID" value="GLD50881.1"/>
    <property type="molecule type" value="Genomic_DNA"/>
</dbReference>
<dbReference type="InterPro" id="IPR003137">
    <property type="entry name" value="PA_domain"/>
</dbReference>
<feature type="transmembrane region" description="Helical" evidence="29">
    <location>
        <begin position="1273"/>
        <end position="1295"/>
    </location>
</feature>
<evidence type="ECO:0000259" key="30">
    <source>
        <dbReference type="PROSITE" id="PS50003"/>
    </source>
</evidence>
<feature type="transmembrane region" description="Helical" evidence="29">
    <location>
        <begin position="1349"/>
        <end position="1366"/>
    </location>
</feature>
<dbReference type="CDD" id="cd02129">
    <property type="entry name" value="PA_hSPPL_like"/>
    <property type="match status" value="1"/>
</dbReference>
<keyword evidence="15" id="KW-0732">Signal</keyword>
<dbReference type="GO" id="GO:0008270">
    <property type="term" value="F:zinc ion binding"/>
    <property type="evidence" value="ECO:0007669"/>
    <property type="project" value="UniProtKB-KW"/>
</dbReference>
<evidence type="ECO:0000256" key="4">
    <source>
        <dbReference type="ARBA" id="ARBA00004496"/>
    </source>
</evidence>
<dbReference type="InterPro" id="IPR007369">
    <property type="entry name" value="Peptidase_A22B_SPP"/>
</dbReference>
<dbReference type="Pfam" id="PF02225">
    <property type="entry name" value="PA"/>
    <property type="match status" value="1"/>
</dbReference>
<dbReference type="PROSITE" id="PS50010">
    <property type="entry name" value="DH_2"/>
    <property type="match status" value="1"/>
</dbReference>
<dbReference type="GO" id="GO:0005765">
    <property type="term" value="C:lysosomal membrane"/>
    <property type="evidence" value="ECO:0007669"/>
    <property type="project" value="UniProtKB-SubCell"/>
</dbReference>
<feature type="coiled-coil region" evidence="27">
    <location>
        <begin position="700"/>
        <end position="814"/>
    </location>
</feature>
<evidence type="ECO:0000256" key="14">
    <source>
        <dbReference type="ARBA" id="ARBA00022723"/>
    </source>
</evidence>
<evidence type="ECO:0000256" key="6">
    <source>
        <dbReference type="ARBA" id="ARBA00004653"/>
    </source>
</evidence>
<feature type="region of interest" description="Disordered" evidence="28">
    <location>
        <begin position="918"/>
        <end position="1010"/>
    </location>
</feature>
<reference evidence="32" key="1">
    <citation type="submission" date="2022-08" db="EMBL/GenBank/DDBJ databases">
        <title>Genome sequencing of akame (Lates japonicus).</title>
        <authorList>
            <person name="Hashiguchi Y."/>
            <person name="Takahashi H."/>
        </authorList>
    </citation>
    <scope>NUCLEOTIDE SEQUENCE</scope>
    <source>
        <strain evidence="32">Kochi</strain>
    </source>
</reference>
<evidence type="ECO:0000256" key="28">
    <source>
        <dbReference type="SAM" id="MobiDB-lite"/>
    </source>
</evidence>
<dbReference type="PANTHER" id="PTHR13944:SF23">
    <property type="entry name" value="RHO GUANINE NUCLEOTIDE EXCHANGE FACTOR 18"/>
    <property type="match status" value="1"/>
</dbReference>
<evidence type="ECO:0000256" key="27">
    <source>
        <dbReference type="SAM" id="Coils"/>
    </source>
</evidence>
<evidence type="ECO:0000256" key="17">
    <source>
        <dbReference type="ARBA" id="ARBA00022771"/>
    </source>
</evidence>
<dbReference type="InterPro" id="IPR011993">
    <property type="entry name" value="PH-like_dom_sf"/>
</dbReference>
<dbReference type="InterPro" id="IPR035899">
    <property type="entry name" value="DBL_dom_sf"/>
</dbReference>
<dbReference type="GO" id="GO:0005085">
    <property type="term" value="F:guanyl-nucleotide exchange factor activity"/>
    <property type="evidence" value="ECO:0007669"/>
    <property type="project" value="UniProtKB-KW"/>
</dbReference>
<keyword evidence="9" id="KW-0963">Cytoplasm</keyword>
<feature type="transmembrane region" description="Helical" evidence="29">
    <location>
        <begin position="1401"/>
        <end position="1421"/>
    </location>
</feature>
<proteinExistence type="inferred from homology"/>
<evidence type="ECO:0000256" key="23">
    <source>
        <dbReference type="ARBA" id="ARBA00023136"/>
    </source>
</evidence>
<feature type="transmembrane region" description="Helical" evidence="29">
    <location>
        <begin position="1496"/>
        <end position="1519"/>
    </location>
</feature>
<evidence type="ECO:0000256" key="7">
    <source>
        <dbReference type="ARBA" id="ARBA00006859"/>
    </source>
</evidence>
<dbReference type="CDD" id="cd00160">
    <property type="entry name" value="RhoGEF"/>
    <property type="match status" value="1"/>
</dbReference>
<dbReference type="Proteomes" id="UP001279410">
    <property type="component" value="Unassembled WGS sequence"/>
</dbReference>
<accession>A0AAD3R0U2</accession>
<feature type="transmembrane region" description="Helical" evidence="29">
    <location>
        <begin position="1225"/>
        <end position="1246"/>
    </location>
</feature>
<keyword evidence="24" id="KW-0325">Glycoprotein</keyword>
<evidence type="ECO:0000256" key="11">
    <source>
        <dbReference type="ARBA" id="ARBA00022658"/>
    </source>
</evidence>
<evidence type="ECO:0000256" key="2">
    <source>
        <dbReference type="ARBA" id="ARBA00004337"/>
    </source>
</evidence>
<dbReference type="SMART" id="SM00730">
    <property type="entry name" value="PSN"/>
    <property type="match status" value="1"/>
</dbReference>
<evidence type="ECO:0000256" key="9">
    <source>
        <dbReference type="ARBA" id="ARBA00022490"/>
    </source>
</evidence>
<dbReference type="SUPFAM" id="SSF48065">
    <property type="entry name" value="DBL homology domain (DH-domain)"/>
    <property type="match status" value="1"/>
</dbReference>
<evidence type="ECO:0000256" key="8">
    <source>
        <dbReference type="ARBA" id="ARBA00022475"/>
    </source>
</evidence>
<dbReference type="InterPro" id="IPR000219">
    <property type="entry name" value="DH_dom"/>
</dbReference>
<dbReference type="SMART" id="SM00325">
    <property type="entry name" value="RhoGEF"/>
    <property type="match status" value="1"/>
</dbReference>
<feature type="compositionally biased region" description="Polar residues" evidence="28">
    <location>
        <begin position="1571"/>
        <end position="1602"/>
    </location>
</feature>
<keyword evidence="16" id="KW-0967">Endosome</keyword>
<evidence type="ECO:0000313" key="32">
    <source>
        <dbReference type="EMBL" id="GLD50881.1"/>
    </source>
</evidence>
<evidence type="ECO:0000256" key="25">
    <source>
        <dbReference type="ARBA" id="ARBA00023228"/>
    </source>
</evidence>
<name>A0AAD3R0U2_LATJO</name>
<organism evidence="32 33">
    <name type="scientific">Lates japonicus</name>
    <name type="common">Japanese lates</name>
    <dbReference type="NCBI Taxonomy" id="270547"/>
    <lineage>
        <taxon>Eukaryota</taxon>
        <taxon>Metazoa</taxon>
        <taxon>Chordata</taxon>
        <taxon>Craniata</taxon>
        <taxon>Vertebrata</taxon>
        <taxon>Euteleostomi</taxon>
        <taxon>Actinopterygii</taxon>
        <taxon>Neopterygii</taxon>
        <taxon>Teleostei</taxon>
        <taxon>Neoteleostei</taxon>
        <taxon>Acanthomorphata</taxon>
        <taxon>Carangaria</taxon>
        <taxon>Carangaria incertae sedis</taxon>
        <taxon>Centropomidae</taxon>
        <taxon>Lates</taxon>
    </lineage>
</organism>
<dbReference type="GO" id="GO:0005886">
    <property type="term" value="C:plasma membrane"/>
    <property type="evidence" value="ECO:0007669"/>
    <property type="project" value="UniProtKB-SubCell"/>
</dbReference>
<keyword evidence="12" id="KW-0645">Protease</keyword>
<dbReference type="Gene3D" id="3.50.30.30">
    <property type="match status" value="1"/>
</dbReference>
<feature type="compositionally biased region" description="Basic and acidic residues" evidence="28">
    <location>
        <begin position="1606"/>
        <end position="1617"/>
    </location>
</feature>
<evidence type="ECO:0000256" key="26">
    <source>
        <dbReference type="ARBA" id="ARBA00069829"/>
    </source>
</evidence>
<evidence type="ECO:0000256" key="24">
    <source>
        <dbReference type="ARBA" id="ARBA00023180"/>
    </source>
</evidence>
<dbReference type="InterPro" id="IPR001849">
    <property type="entry name" value="PH_domain"/>
</dbReference>
<dbReference type="GO" id="GO:0006508">
    <property type="term" value="P:proteolysis"/>
    <property type="evidence" value="ECO:0007669"/>
    <property type="project" value="UniProtKB-KW"/>
</dbReference>
<evidence type="ECO:0000256" key="29">
    <source>
        <dbReference type="SAM" id="Phobius"/>
    </source>
</evidence>
<feature type="domain" description="PH" evidence="30">
    <location>
        <begin position="364"/>
        <end position="466"/>
    </location>
</feature>
<evidence type="ECO:0000256" key="18">
    <source>
        <dbReference type="ARBA" id="ARBA00022801"/>
    </source>
</evidence>
<keyword evidence="10" id="KW-0597">Phosphoprotein</keyword>
<protein>
    <recommendedName>
        <fullName evidence="26">Signal peptide peptidase-like 2B</fullName>
    </recommendedName>
</protein>
<gene>
    <name evidence="32" type="ORF">AKAME5_000401500</name>
</gene>
<dbReference type="GO" id="GO:0000139">
    <property type="term" value="C:Golgi membrane"/>
    <property type="evidence" value="ECO:0007669"/>
    <property type="project" value="UniProtKB-SubCell"/>
</dbReference>
<dbReference type="Gene3D" id="1.20.900.10">
    <property type="entry name" value="Dbl homology (DH) domain"/>
    <property type="match status" value="1"/>
</dbReference>
<keyword evidence="8" id="KW-1003">Cell membrane</keyword>
<feature type="transmembrane region" description="Helical" evidence="29">
    <location>
        <begin position="1525"/>
        <end position="1543"/>
    </location>
</feature>
<keyword evidence="23 29" id="KW-0472">Membrane</keyword>
<dbReference type="FunFam" id="1.20.900.10:FF:000004">
    <property type="entry name" value="Rho guanine nucleotide exchange factor 2"/>
    <property type="match status" value="1"/>
</dbReference>
<evidence type="ECO:0000256" key="22">
    <source>
        <dbReference type="ARBA" id="ARBA00023054"/>
    </source>
</evidence>
<evidence type="ECO:0000256" key="20">
    <source>
        <dbReference type="ARBA" id="ARBA00022989"/>
    </source>
</evidence>
<keyword evidence="21" id="KW-0333">Golgi apparatus</keyword>
<evidence type="ECO:0000256" key="10">
    <source>
        <dbReference type="ARBA" id="ARBA00022553"/>
    </source>
</evidence>
<feature type="transmembrane region" description="Helical" evidence="29">
    <location>
        <begin position="1466"/>
        <end position="1484"/>
    </location>
</feature>
<evidence type="ECO:0000256" key="19">
    <source>
        <dbReference type="ARBA" id="ARBA00022833"/>
    </source>
</evidence>
<keyword evidence="13 29" id="KW-0812">Transmembrane</keyword>
<dbReference type="Pfam" id="PF00621">
    <property type="entry name" value="RhoGEF"/>
    <property type="match status" value="1"/>
</dbReference>
<dbReference type="SUPFAM" id="SSF50729">
    <property type="entry name" value="PH domain-like"/>
    <property type="match status" value="1"/>
</dbReference>
<evidence type="ECO:0000256" key="1">
    <source>
        <dbReference type="ARBA" id="ARBA00004155"/>
    </source>
</evidence>
<dbReference type="SMART" id="SM00233">
    <property type="entry name" value="PH"/>
    <property type="match status" value="1"/>
</dbReference>
<comment type="caution">
    <text evidence="32">The sequence shown here is derived from an EMBL/GenBank/DDBJ whole genome shotgun (WGS) entry which is preliminary data.</text>
</comment>
<dbReference type="Pfam" id="PF17838">
    <property type="entry name" value="PH_16"/>
    <property type="match status" value="1"/>
</dbReference>
<keyword evidence="33" id="KW-1185">Reference proteome</keyword>
<dbReference type="Gene3D" id="2.30.29.30">
    <property type="entry name" value="Pleckstrin-homology domain (PH domain)/Phosphotyrosine-binding domain (PTB)"/>
    <property type="match status" value="1"/>
</dbReference>
<evidence type="ECO:0000259" key="31">
    <source>
        <dbReference type="PROSITE" id="PS50010"/>
    </source>
</evidence>
<evidence type="ECO:0000256" key="21">
    <source>
        <dbReference type="ARBA" id="ARBA00023034"/>
    </source>
</evidence>
<feature type="region of interest" description="Disordered" evidence="28">
    <location>
        <begin position="1571"/>
        <end position="1617"/>
    </location>
</feature>
<feature type="compositionally biased region" description="Low complexity" evidence="28">
    <location>
        <begin position="37"/>
        <end position="48"/>
    </location>
</feature>
<dbReference type="PANTHER" id="PTHR13944">
    <property type="entry name" value="AGAP007712-PA"/>
    <property type="match status" value="1"/>
</dbReference>
<comment type="similarity">
    <text evidence="7">Belongs to the peptidase A22B family.</text>
</comment>